<feature type="compositionally biased region" description="Polar residues" evidence="5">
    <location>
        <begin position="68"/>
        <end position="91"/>
    </location>
</feature>
<name>A0AAD4GNC7_ASPNN</name>
<dbReference type="CDD" id="cd00067">
    <property type="entry name" value="GAL4"/>
    <property type="match status" value="1"/>
</dbReference>
<comment type="caution">
    <text evidence="7">The sequence shown here is derived from an EMBL/GenBank/DDBJ whole genome shotgun (WGS) entry which is preliminary data.</text>
</comment>
<keyword evidence="8" id="KW-1185">Reference proteome</keyword>
<evidence type="ECO:0000256" key="4">
    <source>
        <dbReference type="ARBA" id="ARBA00023242"/>
    </source>
</evidence>
<evidence type="ECO:0000256" key="2">
    <source>
        <dbReference type="ARBA" id="ARBA00023125"/>
    </source>
</evidence>
<reference evidence="7" key="1">
    <citation type="journal article" date="2019" name="Beilstein J. Org. Chem.">
        <title>Nanangenines: drimane sesquiterpenoids as the dominant metabolite cohort of a novel Australian fungus, Aspergillus nanangensis.</title>
        <authorList>
            <person name="Lacey H.J."/>
            <person name="Gilchrist C.L.M."/>
            <person name="Crombie A."/>
            <person name="Kalaitzis J.A."/>
            <person name="Vuong D."/>
            <person name="Rutledge P.J."/>
            <person name="Turner P."/>
            <person name="Pitt J.I."/>
            <person name="Lacey E."/>
            <person name="Chooi Y.H."/>
            <person name="Piggott A.M."/>
        </authorList>
    </citation>
    <scope>NUCLEOTIDE SEQUENCE</scope>
    <source>
        <strain evidence="7">MST-FP2251</strain>
    </source>
</reference>
<reference evidence="7" key="2">
    <citation type="submission" date="2020-02" db="EMBL/GenBank/DDBJ databases">
        <authorList>
            <person name="Gilchrist C.L.M."/>
            <person name="Chooi Y.-H."/>
        </authorList>
    </citation>
    <scope>NUCLEOTIDE SEQUENCE</scope>
    <source>
        <strain evidence="7">MST-FP2251</strain>
    </source>
</reference>
<evidence type="ECO:0000313" key="8">
    <source>
        <dbReference type="Proteomes" id="UP001194746"/>
    </source>
</evidence>
<dbReference type="GO" id="GO:0008270">
    <property type="term" value="F:zinc ion binding"/>
    <property type="evidence" value="ECO:0007669"/>
    <property type="project" value="InterPro"/>
</dbReference>
<evidence type="ECO:0000256" key="3">
    <source>
        <dbReference type="ARBA" id="ARBA00023163"/>
    </source>
</evidence>
<dbReference type="InterPro" id="IPR036864">
    <property type="entry name" value="Zn2-C6_fun-type_DNA-bd_sf"/>
</dbReference>
<feature type="region of interest" description="Disordered" evidence="5">
    <location>
        <begin position="63"/>
        <end position="91"/>
    </location>
</feature>
<evidence type="ECO:0000313" key="7">
    <source>
        <dbReference type="EMBL" id="KAF9883226.1"/>
    </source>
</evidence>
<dbReference type="SMART" id="SM00066">
    <property type="entry name" value="GAL4"/>
    <property type="match status" value="1"/>
</dbReference>
<dbReference type="PROSITE" id="PS00463">
    <property type="entry name" value="ZN2_CY6_FUNGAL_1"/>
    <property type="match status" value="1"/>
</dbReference>
<dbReference type="SUPFAM" id="SSF57701">
    <property type="entry name" value="Zn2/Cys6 DNA-binding domain"/>
    <property type="match status" value="1"/>
</dbReference>
<feature type="domain" description="Zn(2)-C6 fungal-type" evidence="6">
    <location>
        <begin position="21"/>
        <end position="54"/>
    </location>
</feature>
<proteinExistence type="predicted"/>
<accession>A0AAD4GNC7</accession>
<keyword evidence="3" id="KW-0804">Transcription</keyword>
<dbReference type="Proteomes" id="UP001194746">
    <property type="component" value="Unassembled WGS sequence"/>
</dbReference>
<dbReference type="AlphaFoldDB" id="A0AAD4GNC7"/>
<gene>
    <name evidence="7" type="ORF">FE257_003853</name>
</gene>
<keyword evidence="4" id="KW-0539">Nucleus</keyword>
<evidence type="ECO:0000259" key="6">
    <source>
        <dbReference type="PROSITE" id="PS50048"/>
    </source>
</evidence>
<dbReference type="GO" id="GO:0003677">
    <property type="term" value="F:DNA binding"/>
    <property type="evidence" value="ECO:0007669"/>
    <property type="project" value="UniProtKB-KW"/>
</dbReference>
<sequence length="229" mass="25357">MSSYPKRRRNCKLGYHRISVACLHCRRRKVRCLVGNDAQGRCEKCIRLRKECKFLPVDQQPLIKNKSRPNSRGENVSTDPSTASSSLPTVSGGKQTEAFFPYHPIPLYSAQDVVAFNTKAFPGNLMTSFAPESTECARTPSLDPYAPWLTTISTAKLGMNMAPNIWIPSPLQDTPTNLSPPQALCLNPVNPQSPSPADLHSVPTPVSYPDQPQVVFPTWHMKNVVGGIW</sequence>
<evidence type="ECO:0000256" key="5">
    <source>
        <dbReference type="SAM" id="MobiDB-lite"/>
    </source>
</evidence>
<organism evidence="7 8">
    <name type="scientific">Aspergillus nanangensis</name>
    <dbReference type="NCBI Taxonomy" id="2582783"/>
    <lineage>
        <taxon>Eukaryota</taxon>
        <taxon>Fungi</taxon>
        <taxon>Dikarya</taxon>
        <taxon>Ascomycota</taxon>
        <taxon>Pezizomycotina</taxon>
        <taxon>Eurotiomycetes</taxon>
        <taxon>Eurotiomycetidae</taxon>
        <taxon>Eurotiales</taxon>
        <taxon>Aspergillaceae</taxon>
        <taxon>Aspergillus</taxon>
        <taxon>Aspergillus subgen. Circumdati</taxon>
    </lineage>
</organism>
<keyword evidence="2" id="KW-0238">DNA-binding</keyword>
<dbReference type="EMBL" id="VCAU01000176">
    <property type="protein sequence ID" value="KAF9883226.1"/>
    <property type="molecule type" value="Genomic_DNA"/>
</dbReference>
<dbReference type="InterPro" id="IPR001138">
    <property type="entry name" value="Zn2Cys6_DnaBD"/>
</dbReference>
<dbReference type="GO" id="GO:0009893">
    <property type="term" value="P:positive regulation of metabolic process"/>
    <property type="evidence" value="ECO:0007669"/>
    <property type="project" value="UniProtKB-ARBA"/>
</dbReference>
<dbReference type="GO" id="GO:0000981">
    <property type="term" value="F:DNA-binding transcription factor activity, RNA polymerase II-specific"/>
    <property type="evidence" value="ECO:0007669"/>
    <property type="project" value="InterPro"/>
</dbReference>
<dbReference type="Gene3D" id="4.10.240.10">
    <property type="entry name" value="Zn(2)-C6 fungal-type DNA-binding domain"/>
    <property type="match status" value="1"/>
</dbReference>
<protein>
    <recommendedName>
        <fullName evidence="6">Zn(2)-C6 fungal-type domain-containing protein</fullName>
    </recommendedName>
</protein>
<evidence type="ECO:0000256" key="1">
    <source>
        <dbReference type="ARBA" id="ARBA00023015"/>
    </source>
</evidence>
<dbReference type="PROSITE" id="PS50048">
    <property type="entry name" value="ZN2_CY6_FUNGAL_2"/>
    <property type="match status" value="1"/>
</dbReference>
<dbReference type="Pfam" id="PF00172">
    <property type="entry name" value="Zn_clus"/>
    <property type="match status" value="1"/>
</dbReference>
<keyword evidence="1" id="KW-0805">Transcription regulation</keyword>